<dbReference type="Pfam" id="PF02517">
    <property type="entry name" value="Rce1-like"/>
    <property type="match status" value="1"/>
</dbReference>
<keyword evidence="3" id="KW-0645">Protease</keyword>
<keyword evidence="1" id="KW-0472">Membrane</keyword>
<organism evidence="3 4">
    <name type="scientific">Williamsoniiplasma lucivorax</name>
    <dbReference type="NCBI Taxonomy" id="209274"/>
    <lineage>
        <taxon>Bacteria</taxon>
        <taxon>Bacillati</taxon>
        <taxon>Mycoplasmatota</taxon>
        <taxon>Mollicutes</taxon>
        <taxon>Entomoplasmatales</taxon>
        <taxon>Williamsoniiplasma</taxon>
    </lineage>
</organism>
<dbReference type="Proteomes" id="UP000237865">
    <property type="component" value="Unassembled WGS sequence"/>
</dbReference>
<feature type="domain" description="CAAX prenyl protease 2/Lysostaphin resistance protein A-like" evidence="2">
    <location>
        <begin position="230"/>
        <end position="317"/>
    </location>
</feature>
<feature type="transmembrane region" description="Helical" evidence="1">
    <location>
        <begin position="283"/>
        <end position="299"/>
    </location>
</feature>
<dbReference type="InterPro" id="IPR003675">
    <property type="entry name" value="Rce1/LyrA-like_dom"/>
</dbReference>
<dbReference type="GO" id="GO:0004175">
    <property type="term" value="F:endopeptidase activity"/>
    <property type="evidence" value="ECO:0007669"/>
    <property type="project" value="UniProtKB-ARBA"/>
</dbReference>
<keyword evidence="4" id="KW-1185">Reference proteome</keyword>
<proteinExistence type="predicted"/>
<reference evidence="3 4" key="1">
    <citation type="submission" date="2017-11" db="EMBL/GenBank/DDBJ databases">
        <title>Genome sequence of Entomoplasma lucivorax PIPN-2 (ATCC 49196).</title>
        <authorList>
            <person name="Lo W.-S."/>
            <person name="Gasparich G.E."/>
            <person name="Kuo C.-H."/>
        </authorList>
    </citation>
    <scope>NUCLEOTIDE SEQUENCE [LARGE SCALE GENOMIC DNA]</scope>
    <source>
        <strain evidence="3 4">PIPN-2</strain>
    </source>
</reference>
<sequence>MNKKNVWDQISIPSSETNEKYPFYFKLYNPANDGIIFIVTSLLIPLLSLFMFRFIGGMSTNQISKEDNALLSTLHFLVLLVSALIGFIILLTKDRKLFIKSGLFIFYGFQLFVPLLGLVFGNFTNLLNVNQDWNQIIFLWLQIIAELIVIIFAFKWTIDLKEKIISTFKKDWLKLLIITIIVTGLLIGIGSFLYNYLVQGTPLGGTSANQDELVKLIHHDDVAIRVIYCISLFVLTILMAPLLEELASRHAWSVGCGNRTVAWITSALFFGMIHVSSGDVEHILGYILAGCFFATTFNLTRGNVTYTWIVHASNNAIAYMLLFIS</sequence>
<evidence type="ECO:0000313" key="4">
    <source>
        <dbReference type="Proteomes" id="UP000237865"/>
    </source>
</evidence>
<evidence type="ECO:0000313" key="3">
    <source>
        <dbReference type="EMBL" id="PPE04163.1"/>
    </source>
</evidence>
<dbReference type="AlphaFoldDB" id="A0A2S5RA38"/>
<gene>
    <name evidence="3" type="ORF">ELUCI_v1c09430</name>
</gene>
<feature type="transmembrane region" description="Helical" evidence="1">
    <location>
        <begin position="260"/>
        <end position="277"/>
    </location>
</feature>
<feature type="transmembrane region" description="Helical" evidence="1">
    <location>
        <begin position="35"/>
        <end position="56"/>
    </location>
</feature>
<feature type="transmembrane region" description="Helical" evidence="1">
    <location>
        <begin position="68"/>
        <end position="91"/>
    </location>
</feature>
<keyword evidence="1" id="KW-0812">Transmembrane</keyword>
<dbReference type="STRING" id="1399797.GCA_000518285_01629"/>
<dbReference type="GO" id="GO:0006508">
    <property type="term" value="P:proteolysis"/>
    <property type="evidence" value="ECO:0007669"/>
    <property type="project" value="UniProtKB-KW"/>
</dbReference>
<evidence type="ECO:0000256" key="1">
    <source>
        <dbReference type="SAM" id="Phobius"/>
    </source>
</evidence>
<accession>A0A2S5RA38</accession>
<feature type="transmembrane region" description="Helical" evidence="1">
    <location>
        <begin position="222"/>
        <end position="240"/>
    </location>
</feature>
<keyword evidence="1" id="KW-1133">Transmembrane helix</keyword>
<feature type="transmembrane region" description="Helical" evidence="1">
    <location>
        <begin position="135"/>
        <end position="154"/>
    </location>
</feature>
<dbReference type="GO" id="GO:0080120">
    <property type="term" value="P:CAAX-box protein maturation"/>
    <property type="evidence" value="ECO:0007669"/>
    <property type="project" value="UniProtKB-ARBA"/>
</dbReference>
<feature type="transmembrane region" description="Helical" evidence="1">
    <location>
        <begin position="103"/>
        <end position="123"/>
    </location>
</feature>
<protein>
    <submittedName>
        <fullName evidence="3">CAAX amino terminal membrane bound protease</fullName>
    </submittedName>
</protein>
<comment type="caution">
    <text evidence="3">The sequence shown here is derived from an EMBL/GenBank/DDBJ whole genome shotgun (WGS) entry which is preliminary data.</text>
</comment>
<name>A0A2S5RA38_9MOLU</name>
<dbReference type="RefSeq" id="WP_028126890.1">
    <property type="nucleotide sequence ID" value="NZ_PHNE01000006.1"/>
</dbReference>
<dbReference type="EMBL" id="PHNE01000006">
    <property type="protein sequence ID" value="PPE04163.1"/>
    <property type="molecule type" value="Genomic_DNA"/>
</dbReference>
<keyword evidence="3" id="KW-0378">Hydrolase</keyword>
<evidence type="ECO:0000259" key="2">
    <source>
        <dbReference type="Pfam" id="PF02517"/>
    </source>
</evidence>
<feature type="transmembrane region" description="Helical" evidence="1">
    <location>
        <begin position="175"/>
        <end position="197"/>
    </location>
</feature>